<sequence length="20" mass="2480">MSNERLGRENLRNYVVRNCR</sequence>
<evidence type="ECO:0000313" key="2">
    <source>
        <dbReference type="Proteomes" id="UP001153712"/>
    </source>
</evidence>
<accession>A0A9N9TGZ6</accession>
<dbReference type="AlphaFoldDB" id="A0A9N9TGZ6"/>
<gene>
    <name evidence="1" type="ORF">PHYEVI_LOCUS2216</name>
</gene>
<reference evidence="1" key="1">
    <citation type="submission" date="2022-01" db="EMBL/GenBank/DDBJ databases">
        <authorList>
            <person name="King R."/>
        </authorList>
    </citation>
    <scope>NUCLEOTIDE SEQUENCE</scope>
</reference>
<proteinExistence type="predicted"/>
<keyword evidence="2" id="KW-1185">Reference proteome</keyword>
<name>A0A9N9TGZ6_PHYSR</name>
<dbReference type="Proteomes" id="UP001153712">
    <property type="component" value="Chromosome 11"/>
</dbReference>
<dbReference type="EMBL" id="OU900104">
    <property type="protein sequence ID" value="CAG9855774.1"/>
    <property type="molecule type" value="Genomic_DNA"/>
</dbReference>
<protein>
    <submittedName>
        <fullName evidence="1">Uncharacterized protein</fullName>
    </submittedName>
</protein>
<organism evidence="1 2">
    <name type="scientific">Phyllotreta striolata</name>
    <name type="common">Striped flea beetle</name>
    <name type="synonym">Crioceris striolata</name>
    <dbReference type="NCBI Taxonomy" id="444603"/>
    <lineage>
        <taxon>Eukaryota</taxon>
        <taxon>Metazoa</taxon>
        <taxon>Ecdysozoa</taxon>
        <taxon>Arthropoda</taxon>
        <taxon>Hexapoda</taxon>
        <taxon>Insecta</taxon>
        <taxon>Pterygota</taxon>
        <taxon>Neoptera</taxon>
        <taxon>Endopterygota</taxon>
        <taxon>Coleoptera</taxon>
        <taxon>Polyphaga</taxon>
        <taxon>Cucujiformia</taxon>
        <taxon>Chrysomeloidea</taxon>
        <taxon>Chrysomelidae</taxon>
        <taxon>Galerucinae</taxon>
        <taxon>Alticini</taxon>
        <taxon>Phyllotreta</taxon>
    </lineage>
</organism>
<evidence type="ECO:0000313" key="1">
    <source>
        <dbReference type="EMBL" id="CAG9855774.1"/>
    </source>
</evidence>